<dbReference type="Proteomes" id="UP000319462">
    <property type="component" value="Chromosome 18"/>
</dbReference>
<accession>A0A3P3Z3G2</accession>
<feature type="region of interest" description="Disordered" evidence="1">
    <location>
        <begin position="1"/>
        <end position="24"/>
    </location>
</feature>
<name>A0A3P3Z3G2_LEIBR</name>
<gene>
    <name evidence="2" type="ORF">LBRM2904_18.0450</name>
</gene>
<dbReference type="AlphaFoldDB" id="A0A3P3Z3G2"/>
<reference evidence="2 3" key="1">
    <citation type="submission" date="2018-09" db="EMBL/GenBank/DDBJ databases">
        <authorList>
            <person name="Peiro R."/>
            <person name="Begona"/>
            <person name="Cbmso G."/>
            <person name="Lopez M."/>
            <person name="Gonzalez S."/>
        </authorList>
    </citation>
    <scope>NUCLEOTIDE SEQUENCE [LARGE SCALE GENOMIC DNA]</scope>
</reference>
<dbReference type="EMBL" id="LS997617">
    <property type="protein sequence ID" value="SYZ64674.1"/>
    <property type="molecule type" value="Genomic_DNA"/>
</dbReference>
<feature type="region of interest" description="Disordered" evidence="1">
    <location>
        <begin position="119"/>
        <end position="156"/>
    </location>
</feature>
<proteinExistence type="predicted"/>
<evidence type="ECO:0000256" key="1">
    <source>
        <dbReference type="SAM" id="MobiDB-lite"/>
    </source>
</evidence>
<feature type="region of interest" description="Disordered" evidence="1">
    <location>
        <begin position="279"/>
        <end position="305"/>
    </location>
</feature>
<evidence type="ECO:0000313" key="3">
    <source>
        <dbReference type="Proteomes" id="UP000319462"/>
    </source>
</evidence>
<protein>
    <submittedName>
        <fullName evidence="2">Hypothetical_protein</fullName>
    </submittedName>
</protein>
<evidence type="ECO:0000313" key="2">
    <source>
        <dbReference type="EMBL" id="SYZ64674.1"/>
    </source>
</evidence>
<feature type="compositionally biased region" description="Gly residues" evidence="1">
    <location>
        <begin position="123"/>
        <end position="133"/>
    </location>
</feature>
<sequence>MPNIAASWVPPHPGGGQRSDHSNNGRDAAAAALEVFQDFTWYSATLLSHLFALEHAQLERAAAVEESHRRAAAAHSPQLLMSAAVEAVKATAGVAPASAAAATSRKISDRCSLGQKLEFESGESGGGDYGSGSSGAEALATPSLSPSAPDESQKLSQIATQHRPHILLGFSMLGDATARGVVDPVLADSATRWALPQATKVAGLPVALPAAAPTAAAKTSASDTAITALLTVFDAYYFPSDLFYAADTVSSAMAGEDGEREDPALLGGGSNAMHVARDGARSMPQGGTTSAEATGPGTGSGTNAPSVTAEALREAFHALLVLGQRCAVFALKHRGIIGCSGDAAASLTGRGCADFESEGDTDRRYSPRIDGENLPTTAAAAQMDDVTGTGFSSEDDARADEAVQQRPLRRCSFFSSLRAAVHVPLSRTRRSFASLTRWLCNRLHATRPAGSHGSS</sequence>
<organism evidence="2 3">
    <name type="scientific">Leishmania braziliensis MHOM/BR/75/M2904</name>
    <dbReference type="NCBI Taxonomy" id="420245"/>
    <lineage>
        <taxon>Eukaryota</taxon>
        <taxon>Discoba</taxon>
        <taxon>Euglenozoa</taxon>
        <taxon>Kinetoplastea</taxon>
        <taxon>Metakinetoplastina</taxon>
        <taxon>Trypanosomatida</taxon>
        <taxon>Trypanosomatidae</taxon>
        <taxon>Leishmaniinae</taxon>
        <taxon>Leishmania</taxon>
        <taxon>Leishmania braziliensis species complex</taxon>
    </lineage>
</organism>